<evidence type="ECO:0000256" key="7">
    <source>
        <dbReference type="SAM" id="SignalP"/>
    </source>
</evidence>
<dbReference type="AlphaFoldDB" id="A0AAN6P7V9"/>
<evidence type="ECO:0000313" key="9">
    <source>
        <dbReference type="Proteomes" id="UP001303115"/>
    </source>
</evidence>
<dbReference type="GO" id="GO:0016020">
    <property type="term" value="C:membrane"/>
    <property type="evidence" value="ECO:0007669"/>
    <property type="project" value="UniProtKB-SubCell"/>
</dbReference>
<reference evidence="9" key="1">
    <citation type="journal article" date="2023" name="Mol. Phylogenet. Evol.">
        <title>Genome-scale phylogeny and comparative genomics of the fungal order Sordariales.</title>
        <authorList>
            <person name="Hensen N."/>
            <person name="Bonometti L."/>
            <person name="Westerberg I."/>
            <person name="Brannstrom I.O."/>
            <person name="Guillou S."/>
            <person name="Cros-Aarteil S."/>
            <person name="Calhoun S."/>
            <person name="Haridas S."/>
            <person name="Kuo A."/>
            <person name="Mondo S."/>
            <person name="Pangilinan J."/>
            <person name="Riley R."/>
            <person name="LaButti K."/>
            <person name="Andreopoulos B."/>
            <person name="Lipzen A."/>
            <person name="Chen C."/>
            <person name="Yan M."/>
            <person name="Daum C."/>
            <person name="Ng V."/>
            <person name="Clum A."/>
            <person name="Steindorff A."/>
            <person name="Ohm R.A."/>
            <person name="Martin F."/>
            <person name="Silar P."/>
            <person name="Natvig D.O."/>
            <person name="Lalanne C."/>
            <person name="Gautier V."/>
            <person name="Ament-Velasquez S.L."/>
            <person name="Kruys A."/>
            <person name="Hutchinson M.I."/>
            <person name="Powell A.J."/>
            <person name="Barry K."/>
            <person name="Miller A.N."/>
            <person name="Grigoriev I.V."/>
            <person name="Debuchy R."/>
            <person name="Gladieux P."/>
            <person name="Hiltunen Thoren M."/>
            <person name="Johannesson H."/>
        </authorList>
    </citation>
    <scope>NUCLEOTIDE SEQUENCE [LARGE SCALE GENOMIC DNA]</scope>
    <source>
        <strain evidence="9">CBS 284.82</strain>
    </source>
</reference>
<keyword evidence="4 6" id="KW-0472">Membrane</keyword>
<feature type="region of interest" description="Disordered" evidence="5">
    <location>
        <begin position="253"/>
        <end position="306"/>
    </location>
</feature>
<dbReference type="PANTHER" id="PTHR15549">
    <property type="entry name" value="PAIRED IMMUNOGLOBULIN-LIKE TYPE 2 RECEPTOR"/>
    <property type="match status" value="1"/>
</dbReference>
<name>A0AAN6P7V9_9PEZI</name>
<feature type="compositionally biased region" description="Low complexity" evidence="5">
    <location>
        <begin position="254"/>
        <end position="265"/>
    </location>
</feature>
<comment type="caution">
    <text evidence="8">The sequence shown here is derived from an EMBL/GenBank/DDBJ whole genome shotgun (WGS) entry which is preliminary data.</text>
</comment>
<comment type="subcellular location">
    <subcellularLocation>
        <location evidence="1">Membrane</location>
        <topology evidence="1">Single-pass membrane protein</topology>
    </subcellularLocation>
</comment>
<feature type="region of interest" description="Disordered" evidence="5">
    <location>
        <begin position="59"/>
        <end position="131"/>
    </location>
</feature>
<keyword evidence="3 6" id="KW-1133">Transmembrane helix</keyword>
<sequence length="424" mass="43515">MRPARAVFSLLTVAAAGVGVASAQFTTSRTPAPDLAPRNSDAATLAVRQDMETVRKVVTRTVIQNSRTNTSTRRRSSSTSTRNNNNDDDDATTKQPTPSPSPPPTTTDGDDSTKTSQPENETQQPPAAAGTTGLSAGAAAGITAAAVACAAILAAVAFLFWRRRQGGIRGAVVTGDYPRGMAGGSMDTGTSMGTGMEGGEGGGEEKMPPPVPVPVPPPVWGQGGVGYGDGYADGYPQEGGEYNAGVVEERDLGEAASNASRSGSGSETGGFRIPPAGTMPGELGFAYPGEYPPPPPPPPPQQQQQQLWLGGDLGEARPVSAFTAYPSPGPVLPVSPMTPYRPDSSILMAGQQPPSRVPSYYPDPGSPDLPTFLIPGGNRVRAMSFSSMSHVGGGPRVAELVGSPPPRAVPSMMVIVEGQSPKLP</sequence>
<evidence type="ECO:0000256" key="4">
    <source>
        <dbReference type="ARBA" id="ARBA00023136"/>
    </source>
</evidence>
<feature type="signal peptide" evidence="7">
    <location>
        <begin position="1"/>
        <end position="23"/>
    </location>
</feature>
<evidence type="ECO:0000256" key="3">
    <source>
        <dbReference type="ARBA" id="ARBA00022989"/>
    </source>
</evidence>
<dbReference type="EMBL" id="MU854539">
    <property type="protein sequence ID" value="KAK4033295.1"/>
    <property type="molecule type" value="Genomic_DNA"/>
</dbReference>
<evidence type="ECO:0000256" key="2">
    <source>
        <dbReference type="ARBA" id="ARBA00022692"/>
    </source>
</evidence>
<dbReference type="GO" id="GO:0071944">
    <property type="term" value="C:cell periphery"/>
    <property type="evidence" value="ECO:0007669"/>
    <property type="project" value="UniProtKB-ARBA"/>
</dbReference>
<accession>A0AAN6P7V9</accession>
<evidence type="ECO:0000256" key="1">
    <source>
        <dbReference type="ARBA" id="ARBA00004167"/>
    </source>
</evidence>
<dbReference type="PANTHER" id="PTHR15549:SF26">
    <property type="entry name" value="AXIAL BUDDING PATTERN PROTEIN 2-RELATED"/>
    <property type="match status" value="1"/>
</dbReference>
<proteinExistence type="predicted"/>
<evidence type="ECO:0000313" key="8">
    <source>
        <dbReference type="EMBL" id="KAK4033295.1"/>
    </source>
</evidence>
<feature type="chain" id="PRO_5043036076" evidence="7">
    <location>
        <begin position="24"/>
        <end position="424"/>
    </location>
</feature>
<keyword evidence="2 6" id="KW-0812">Transmembrane</keyword>
<dbReference type="InterPro" id="IPR051694">
    <property type="entry name" value="Immunoregulatory_rcpt-like"/>
</dbReference>
<feature type="compositionally biased region" description="Low complexity" evidence="5">
    <location>
        <begin position="65"/>
        <end position="84"/>
    </location>
</feature>
<dbReference type="Proteomes" id="UP001303115">
    <property type="component" value="Unassembled WGS sequence"/>
</dbReference>
<evidence type="ECO:0000256" key="5">
    <source>
        <dbReference type="SAM" id="MobiDB-lite"/>
    </source>
</evidence>
<gene>
    <name evidence="8" type="ORF">C8A01DRAFT_40238</name>
</gene>
<keyword evidence="7" id="KW-0732">Signal</keyword>
<organism evidence="8 9">
    <name type="scientific">Parachaetomium inaequale</name>
    <dbReference type="NCBI Taxonomy" id="2588326"/>
    <lineage>
        <taxon>Eukaryota</taxon>
        <taxon>Fungi</taxon>
        <taxon>Dikarya</taxon>
        <taxon>Ascomycota</taxon>
        <taxon>Pezizomycotina</taxon>
        <taxon>Sordariomycetes</taxon>
        <taxon>Sordariomycetidae</taxon>
        <taxon>Sordariales</taxon>
        <taxon>Chaetomiaceae</taxon>
        <taxon>Parachaetomium</taxon>
    </lineage>
</organism>
<evidence type="ECO:0000256" key="6">
    <source>
        <dbReference type="SAM" id="Phobius"/>
    </source>
</evidence>
<feature type="transmembrane region" description="Helical" evidence="6">
    <location>
        <begin position="138"/>
        <end position="161"/>
    </location>
</feature>
<protein>
    <submittedName>
        <fullName evidence="8">Uncharacterized protein</fullName>
    </submittedName>
</protein>
<feature type="compositionally biased region" description="Pro residues" evidence="5">
    <location>
        <begin position="290"/>
        <end position="301"/>
    </location>
</feature>
<keyword evidence="9" id="KW-1185">Reference proteome</keyword>